<organism evidence="3 4">
    <name type="scientific">Bombus terrestris</name>
    <name type="common">Buff-tailed bumblebee</name>
    <name type="synonym">Apis terrestris</name>
    <dbReference type="NCBI Taxonomy" id="30195"/>
    <lineage>
        <taxon>Eukaryota</taxon>
        <taxon>Metazoa</taxon>
        <taxon>Ecdysozoa</taxon>
        <taxon>Arthropoda</taxon>
        <taxon>Hexapoda</taxon>
        <taxon>Insecta</taxon>
        <taxon>Pterygota</taxon>
        <taxon>Neoptera</taxon>
        <taxon>Endopterygota</taxon>
        <taxon>Hymenoptera</taxon>
        <taxon>Apocrita</taxon>
        <taxon>Aculeata</taxon>
        <taxon>Apoidea</taxon>
        <taxon>Anthophila</taxon>
        <taxon>Apidae</taxon>
        <taxon>Bombus</taxon>
        <taxon>Bombus</taxon>
    </lineage>
</organism>
<reference evidence="4" key="1">
    <citation type="submission" date="2025-08" db="UniProtKB">
        <authorList>
            <consortium name="RefSeq"/>
        </authorList>
    </citation>
    <scope>IDENTIFICATION</scope>
</reference>
<feature type="region of interest" description="Disordered" evidence="2">
    <location>
        <begin position="1009"/>
        <end position="1093"/>
    </location>
</feature>
<feature type="coiled-coil region" evidence="1">
    <location>
        <begin position="146"/>
        <end position="173"/>
    </location>
</feature>
<feature type="compositionally biased region" description="Low complexity" evidence="2">
    <location>
        <begin position="261"/>
        <end position="280"/>
    </location>
</feature>
<evidence type="ECO:0000256" key="2">
    <source>
        <dbReference type="SAM" id="MobiDB-lite"/>
    </source>
</evidence>
<keyword evidence="1" id="KW-0175">Coiled coil</keyword>
<feature type="compositionally biased region" description="Basic and acidic residues" evidence="2">
    <location>
        <begin position="692"/>
        <end position="703"/>
    </location>
</feature>
<gene>
    <name evidence="4" type="primary">LOC100650665</name>
</gene>
<feature type="compositionally biased region" description="Basic and acidic residues" evidence="2">
    <location>
        <begin position="1445"/>
        <end position="1457"/>
    </location>
</feature>
<feature type="compositionally biased region" description="Basic and acidic residues" evidence="2">
    <location>
        <begin position="1383"/>
        <end position="1412"/>
    </location>
</feature>
<feature type="compositionally biased region" description="Basic and acidic residues" evidence="2">
    <location>
        <begin position="1499"/>
        <end position="1536"/>
    </location>
</feature>
<feature type="compositionally biased region" description="Basic and acidic residues" evidence="2">
    <location>
        <begin position="216"/>
        <end position="225"/>
    </location>
</feature>
<feature type="region of interest" description="Disordered" evidence="2">
    <location>
        <begin position="692"/>
        <end position="714"/>
    </location>
</feature>
<evidence type="ECO:0000313" key="3">
    <source>
        <dbReference type="Proteomes" id="UP000835206"/>
    </source>
</evidence>
<feature type="region of interest" description="Disordered" evidence="2">
    <location>
        <begin position="1445"/>
        <end position="1593"/>
    </location>
</feature>
<feature type="region of interest" description="Disordered" evidence="2">
    <location>
        <begin position="1382"/>
        <end position="1429"/>
    </location>
</feature>
<feature type="compositionally biased region" description="Polar residues" evidence="2">
    <location>
        <begin position="1019"/>
        <end position="1048"/>
    </location>
</feature>
<feature type="compositionally biased region" description="Basic and acidic residues" evidence="2">
    <location>
        <begin position="1147"/>
        <end position="1168"/>
    </location>
</feature>
<dbReference type="GeneID" id="100650665"/>
<evidence type="ECO:0000313" key="4">
    <source>
        <dbReference type="RefSeq" id="XP_012172465.2"/>
    </source>
</evidence>
<feature type="compositionally biased region" description="Polar residues" evidence="2">
    <location>
        <begin position="1413"/>
        <end position="1429"/>
    </location>
</feature>
<dbReference type="Proteomes" id="UP000835206">
    <property type="component" value="Chromosome 15"/>
</dbReference>
<sequence>MVDNEKFTDHSGQKTERNIGRPCTSRVSEQKTLFKAKHKVDESDLPIPPPDPWASLWRLQNTRNQAEIGQSRNVDEDEDIIDYLTDFGTLPFEGQTSECPSRNSAMSAMAISSLYAEDAFEQLDRLYTFAEEILELRDRNSKFFRRVRNLERLKVLRNANQKLENAFERDKDATINVCEEDTGFAESLLDAMLSNCRDSPFQKRNIRSSSSRQTRNKFDIDKQMSTDEISGSAPKVSKWTRVKAAFKWERAYTNDTEIMDPSMTTSTSSTTTASPSTPTTKYHRNPDVEIKESNNTATSSPVNEPCNTGMLFGGTSSPSSFNEGFYDCSQKSALNHLNYQSLKRKPSKKADYGNWHSQSLDDNILILDTLQVNETGLTNEIGQGKPLIRITSDNDHAMLSPNKIDEKDTESTSKRSTPTLTITIPSHDEDNRYISSPESNSPLFFNTNTSAGNSPQPRKTYRDLSINKDFKRQRSYGGESAILPSKAQRSDSKWNKVRRAFLTNSTSSISSNFINVVSRQMLFQDGLEASIGCNHNDSVENVEKATPSNAQLGTRRDYQALREKLGTEFHQKLIEWERLKNLPPRVATKEVREISPSLPSPRESLLSEERLAPEFRKKLQDWKRAKKVRRGSAPFEQQRIKRRRLTDWQLWRSPSKTEHRNREIATPQANSECGDIANDGKFQLYEDFPRKIENSKRTNETGNHDSQYSIRSKSHQHRIASGIDETEFFVLERLLSFFNNNTIKERRECDAQQLEECFDADSRSYADGTQSLNDSNEVFVRTSVGSYRFEGISREFTRKLYDWERYRGISPTSSTFRLLGPGYIPSLRRSTIETSTNSPTSNYLEVRSNEPVLLKGGCLKRSKSVGAMIEKTDQTAFFVRRSNSLQSLDHLTNRLKDLDRVDILPDTIDSRRTEDVAEDIMDDSEPEAMIVDIEDVIEETASPLERVQPHQTPVYSVAASETTSIAVPLGTVTSSHEPSPVFLIEIEENSDHNLWKSNKWNQRKSFSSEDSLSLEQSEMTKSWNNEKISPNNEESEHWLSTGSTSKKQMSGIKEELDKDSVKSSSSICSTDGDTESNVIKEEKKLEDQSRVNFEREDVPVTSPVDEEAIGRDAEKHVSDETNENKTIREWNLGNRSIFGASIKETMELSSEKEHEQRSDNQAVGKDEGGNSGKDGAETTNKPNNEYEEIILGTSDPSRCSLTNMRSMANCKKETTLSLPKTPNACELDEVKPTTREVDLFYANRRDDSLKKIEENYGIVEEELDIDHDSSETKLNLNNYKPTKSFVEYSNREKQDCSIDATTNARSVESKKWREYRNIENVSTSSQSSSTNSCTRECRREPTIETTAYTVAPSREERCFERIIINEETLNKIVVPTASTGCVEKAKSSKTPVERATTENSESSRRSSSDHDVPTNQEGNVKKQISSSPTRNVFIRTKRIIFSPFRRSEEHSAKKEDTSENDQVFTRKSKSKSRSGSPKVNRQDALLRMSLSLPWPLRPSSKDREAKETKAERNGKEERASIEKPTFERCKSVENARKSSISESNVFPKETKRDRASSTELPGRNGEFKQAAVQKNQRADVSVQAKPGEQQNQASFRISLPSLKTQVDEKMKDASFSKFDPQSSDLIHKLTILSNVVARRDGRTNTISEDTSLESHSLRIRRAKEDFLSRRGGPLCHSVLESPSTKHQISPRTFPHHYEQISENQEKVTNKSISDVNHTLNSLSNEASDNRGAQEEATNEKKVEQFINEYNANELSNSPVSRPDRVKSASAGMINVDPDTFVRLTEASRGCESLPRSISKQQQPLGSFAKIVNKFKFTRLIRGKDIQEENMSTISKLCRQSLLIDVRNDFDKCWESSDREKTSKQDSAGRSKENE</sequence>
<feature type="region of interest" description="Disordered" evidence="2">
    <location>
        <begin position="1854"/>
        <end position="1874"/>
    </location>
</feature>
<accession>A0A9B2JPW3</accession>
<name>A0A9B2JPW3_BOMTE</name>
<proteinExistence type="predicted"/>
<dbReference type="RefSeq" id="XP_012172465.2">
    <property type="nucleotide sequence ID" value="XM_012317075.3"/>
</dbReference>
<feature type="region of interest" description="Disordered" evidence="2">
    <location>
        <begin position="258"/>
        <end position="287"/>
    </location>
</feature>
<evidence type="ECO:0000256" key="1">
    <source>
        <dbReference type="SAM" id="Coils"/>
    </source>
</evidence>
<feature type="compositionally biased region" description="Low complexity" evidence="2">
    <location>
        <begin position="1485"/>
        <end position="1498"/>
    </location>
</feature>
<feature type="region of interest" description="Disordered" evidence="2">
    <location>
        <begin position="201"/>
        <end position="231"/>
    </location>
</feature>
<keyword evidence="3" id="KW-1185">Reference proteome</keyword>
<feature type="compositionally biased region" description="Basic and acidic residues" evidence="2">
    <location>
        <begin position="1"/>
        <end position="19"/>
    </location>
</feature>
<feature type="compositionally biased region" description="Polar residues" evidence="2">
    <location>
        <begin position="414"/>
        <end position="424"/>
    </location>
</feature>
<protein>
    <submittedName>
        <fullName evidence="4">Uncharacterized protein LOC100650665 isoform X1</fullName>
    </submittedName>
</protein>
<feature type="region of interest" description="Disordered" evidence="2">
    <location>
        <begin position="1"/>
        <end position="27"/>
    </location>
</feature>
<dbReference type="OrthoDB" id="8191083at2759"/>
<feature type="compositionally biased region" description="Basic and acidic residues" evidence="2">
    <location>
        <begin position="1078"/>
        <end position="1093"/>
    </location>
</feature>
<feature type="region of interest" description="Disordered" evidence="2">
    <location>
        <begin position="398"/>
        <end position="432"/>
    </location>
</feature>
<feature type="compositionally biased region" description="Basic and acidic residues" evidence="2">
    <location>
        <begin position="1052"/>
        <end position="1061"/>
    </location>
</feature>
<feature type="region of interest" description="Disordered" evidence="2">
    <location>
        <begin position="1147"/>
        <end position="1186"/>
    </location>
</feature>
<dbReference type="KEGG" id="bter:100650665"/>
<feature type="compositionally biased region" description="Basic and acidic residues" evidence="2">
    <location>
        <begin position="403"/>
        <end position="413"/>
    </location>
</feature>